<keyword evidence="1" id="KW-0812">Transmembrane</keyword>
<accession>A0AAV7F614</accession>
<protein>
    <submittedName>
        <fullName evidence="2">Uncharacterized protein</fullName>
    </submittedName>
</protein>
<comment type="caution">
    <text evidence="2">The sequence shown here is derived from an EMBL/GenBank/DDBJ whole genome shotgun (WGS) entry which is preliminary data.</text>
</comment>
<keyword evidence="1" id="KW-1133">Transmembrane helix</keyword>
<gene>
    <name evidence="2" type="ORF">H6P81_000617</name>
</gene>
<organism evidence="2 3">
    <name type="scientific">Aristolochia fimbriata</name>
    <name type="common">White veined hardy Dutchman's pipe vine</name>
    <dbReference type="NCBI Taxonomy" id="158543"/>
    <lineage>
        <taxon>Eukaryota</taxon>
        <taxon>Viridiplantae</taxon>
        <taxon>Streptophyta</taxon>
        <taxon>Embryophyta</taxon>
        <taxon>Tracheophyta</taxon>
        <taxon>Spermatophyta</taxon>
        <taxon>Magnoliopsida</taxon>
        <taxon>Magnoliidae</taxon>
        <taxon>Piperales</taxon>
        <taxon>Aristolochiaceae</taxon>
        <taxon>Aristolochia</taxon>
    </lineage>
</organism>
<evidence type="ECO:0000313" key="2">
    <source>
        <dbReference type="EMBL" id="KAG9456109.1"/>
    </source>
</evidence>
<dbReference type="AlphaFoldDB" id="A0AAV7F614"/>
<keyword evidence="3" id="KW-1185">Reference proteome</keyword>
<feature type="transmembrane region" description="Helical" evidence="1">
    <location>
        <begin position="12"/>
        <end position="36"/>
    </location>
</feature>
<evidence type="ECO:0000256" key="1">
    <source>
        <dbReference type="SAM" id="Phobius"/>
    </source>
</evidence>
<name>A0AAV7F614_ARIFI</name>
<evidence type="ECO:0000313" key="3">
    <source>
        <dbReference type="Proteomes" id="UP000825729"/>
    </source>
</evidence>
<keyword evidence="1" id="KW-0472">Membrane</keyword>
<dbReference type="EMBL" id="JAINDJ010000002">
    <property type="protein sequence ID" value="KAG9456109.1"/>
    <property type="molecule type" value="Genomic_DNA"/>
</dbReference>
<dbReference type="Proteomes" id="UP000825729">
    <property type="component" value="Unassembled WGS sequence"/>
</dbReference>
<proteinExistence type="predicted"/>
<reference evidence="2 3" key="1">
    <citation type="submission" date="2021-07" db="EMBL/GenBank/DDBJ databases">
        <title>The Aristolochia fimbriata genome: insights into angiosperm evolution, floral development and chemical biosynthesis.</title>
        <authorList>
            <person name="Jiao Y."/>
        </authorList>
    </citation>
    <scope>NUCLEOTIDE SEQUENCE [LARGE SCALE GENOMIC DNA]</scope>
    <source>
        <strain evidence="2">IBCAS-2021</strain>
        <tissue evidence="2">Leaf</tissue>
    </source>
</reference>
<sequence length="118" mass="12927">MVPNVDLFLLAFLHATLICCILLVCIFLLLICLLAASTATLFSIIIIDAHDVVAPLLELMETARANLELGFTLLLKAVTRLAVDAGVALEPHLRLVVSEIKARTRFSSLIEQTDRPCE</sequence>